<reference evidence="5 6" key="1">
    <citation type="submission" date="2019-03" db="EMBL/GenBank/DDBJ databases">
        <title>Sequencing 23 genomes of Wallemia ichthyophaga.</title>
        <authorList>
            <person name="Gostincar C."/>
        </authorList>
    </citation>
    <scope>NUCLEOTIDE SEQUENCE [LARGE SCALE GENOMIC DNA]</scope>
    <source>
        <strain evidence="4 6">EXF-6200</strain>
        <strain evidence="3 5">EXF-8621</strain>
    </source>
</reference>
<dbReference type="PROSITE" id="PS50904">
    <property type="entry name" value="PRELI_MSF1"/>
    <property type="match status" value="1"/>
</dbReference>
<dbReference type="PANTHER" id="PTHR11158">
    <property type="entry name" value="MSF1/PX19 RELATED"/>
    <property type="match status" value="1"/>
</dbReference>
<dbReference type="Proteomes" id="UP000310689">
    <property type="component" value="Unassembled WGS sequence"/>
</dbReference>
<proteinExistence type="predicted"/>
<dbReference type="AlphaFoldDB" id="A0A4T0H4E7"/>
<name>A0A4T0H4E7_WALIC</name>
<evidence type="ECO:0000313" key="5">
    <source>
        <dbReference type="Proteomes" id="UP000306954"/>
    </source>
</evidence>
<accession>A0A4T0H4E7</accession>
<gene>
    <name evidence="4" type="ORF">E3P86_01239</name>
    <name evidence="3" type="ORF">E3P90_00143</name>
</gene>
<dbReference type="EMBL" id="SPOI01000039">
    <property type="protein sequence ID" value="TIB39163.1"/>
    <property type="molecule type" value="Genomic_DNA"/>
</dbReference>
<evidence type="ECO:0000313" key="3">
    <source>
        <dbReference type="EMBL" id="TIB17414.1"/>
    </source>
</evidence>
<dbReference type="InterPro" id="IPR006797">
    <property type="entry name" value="PRELI/MSF1_dom"/>
</dbReference>
<dbReference type="InterPro" id="IPR037365">
    <property type="entry name" value="Slowmo/Ups"/>
</dbReference>
<organism evidence="4 6">
    <name type="scientific">Wallemia ichthyophaga</name>
    <dbReference type="NCBI Taxonomy" id="245174"/>
    <lineage>
        <taxon>Eukaryota</taxon>
        <taxon>Fungi</taxon>
        <taxon>Dikarya</taxon>
        <taxon>Basidiomycota</taxon>
        <taxon>Wallemiomycotina</taxon>
        <taxon>Wallemiomycetes</taxon>
        <taxon>Wallemiales</taxon>
        <taxon>Wallemiaceae</taxon>
        <taxon>Wallemia</taxon>
    </lineage>
</organism>
<feature type="compositionally biased region" description="Basic and acidic residues" evidence="1">
    <location>
        <begin position="148"/>
        <end position="160"/>
    </location>
</feature>
<sequence length="185" mass="20465">MNISSLNLDFHQQDNKFLMDGFTSAIRGNIVDVLSRSIDAKTGDVTTERLIGVEQAAPLWAIKLFNCSSTAFVIERLTVSPQLQRTTARSVNLSLSDYLKCDETITYTPHPSNPALATLFSQTAQFTSAGTLGWKMAEKKLEEHSVRRFSENAGRGREVHSSSIKASCTPRPFGTRNPIRHSSSM</sequence>
<dbReference type="GO" id="GO:0005758">
    <property type="term" value="C:mitochondrial intermembrane space"/>
    <property type="evidence" value="ECO:0007669"/>
    <property type="project" value="InterPro"/>
</dbReference>
<dbReference type="Pfam" id="PF04707">
    <property type="entry name" value="PRELI"/>
    <property type="match status" value="1"/>
</dbReference>
<dbReference type="EMBL" id="SPOF01000001">
    <property type="protein sequence ID" value="TIB17414.1"/>
    <property type="molecule type" value="Genomic_DNA"/>
</dbReference>
<protein>
    <recommendedName>
        <fullName evidence="2">PRELI/MSF1 domain-containing protein</fullName>
    </recommendedName>
</protein>
<evidence type="ECO:0000259" key="2">
    <source>
        <dbReference type="PROSITE" id="PS50904"/>
    </source>
</evidence>
<evidence type="ECO:0000256" key="1">
    <source>
        <dbReference type="SAM" id="MobiDB-lite"/>
    </source>
</evidence>
<evidence type="ECO:0000313" key="6">
    <source>
        <dbReference type="Proteomes" id="UP000310689"/>
    </source>
</evidence>
<feature type="domain" description="PRELI/MSF1" evidence="2">
    <location>
        <begin position="1"/>
        <end position="172"/>
    </location>
</feature>
<evidence type="ECO:0000313" key="4">
    <source>
        <dbReference type="EMBL" id="TIB39163.1"/>
    </source>
</evidence>
<dbReference type="Proteomes" id="UP000306954">
    <property type="component" value="Unassembled WGS sequence"/>
</dbReference>
<comment type="caution">
    <text evidence="4">The sequence shown here is derived from an EMBL/GenBank/DDBJ whole genome shotgun (WGS) entry which is preliminary data.</text>
</comment>
<feature type="region of interest" description="Disordered" evidence="1">
    <location>
        <begin position="148"/>
        <end position="185"/>
    </location>
</feature>